<reference evidence="1" key="1">
    <citation type="submission" date="2017-02" db="UniProtKB">
        <authorList>
            <consortium name="WormBaseParasite"/>
        </authorList>
    </citation>
    <scope>IDENTIFICATION</scope>
</reference>
<organism evidence="1">
    <name type="scientific">Brugia timori</name>
    <dbReference type="NCBI Taxonomy" id="42155"/>
    <lineage>
        <taxon>Eukaryota</taxon>
        <taxon>Metazoa</taxon>
        <taxon>Ecdysozoa</taxon>
        <taxon>Nematoda</taxon>
        <taxon>Chromadorea</taxon>
        <taxon>Rhabditida</taxon>
        <taxon>Spirurina</taxon>
        <taxon>Spiruromorpha</taxon>
        <taxon>Filarioidea</taxon>
        <taxon>Onchocercidae</taxon>
        <taxon>Brugia</taxon>
    </lineage>
</organism>
<sequence>LSRGMCYIERNITLRDSIYSKFVSWYGLCSQWSAVCNIRANARKSAVLSVFQC</sequence>
<proteinExistence type="predicted"/>
<protein>
    <submittedName>
        <fullName evidence="1">Transposase</fullName>
    </submittedName>
</protein>
<dbReference type="AlphaFoldDB" id="A0A0R3R474"/>
<name>A0A0R3R474_9BILA</name>
<dbReference type="WBParaSite" id="BTMF_0001481401-mRNA-1">
    <property type="protein sequence ID" value="BTMF_0001481401-mRNA-1"/>
    <property type="gene ID" value="BTMF_0001481401"/>
</dbReference>
<evidence type="ECO:0000313" key="1">
    <source>
        <dbReference type="WBParaSite" id="BTMF_0001481401-mRNA-1"/>
    </source>
</evidence>
<accession>A0A0R3R474</accession>